<evidence type="ECO:0000313" key="7">
    <source>
        <dbReference type="Proteomes" id="UP000187209"/>
    </source>
</evidence>
<dbReference type="PROSITE" id="PS50076">
    <property type="entry name" value="DNAJ_2"/>
    <property type="match status" value="1"/>
</dbReference>
<feature type="region of interest" description="Disordered" evidence="4">
    <location>
        <begin position="419"/>
        <end position="444"/>
    </location>
</feature>
<dbReference type="PROSITE" id="PS50005">
    <property type="entry name" value="TPR"/>
    <property type="match status" value="5"/>
</dbReference>
<dbReference type="PANTHER" id="PTHR45188:SF2">
    <property type="entry name" value="DNAJ HOMOLOG SUBFAMILY C MEMBER 7"/>
    <property type="match status" value="1"/>
</dbReference>
<dbReference type="SMART" id="SM00271">
    <property type="entry name" value="DnaJ"/>
    <property type="match status" value="1"/>
</dbReference>
<name>A0A1R2BV18_9CILI</name>
<keyword evidence="7" id="KW-1185">Reference proteome</keyword>
<dbReference type="InterPro" id="IPR011990">
    <property type="entry name" value="TPR-like_helical_dom_sf"/>
</dbReference>
<organism evidence="6 7">
    <name type="scientific">Stentor coeruleus</name>
    <dbReference type="NCBI Taxonomy" id="5963"/>
    <lineage>
        <taxon>Eukaryota</taxon>
        <taxon>Sar</taxon>
        <taxon>Alveolata</taxon>
        <taxon>Ciliophora</taxon>
        <taxon>Postciliodesmatophora</taxon>
        <taxon>Heterotrichea</taxon>
        <taxon>Heterotrichida</taxon>
        <taxon>Stentoridae</taxon>
        <taxon>Stentor</taxon>
    </lineage>
</organism>
<dbReference type="PRINTS" id="PR00625">
    <property type="entry name" value="JDOMAIN"/>
</dbReference>
<feature type="repeat" description="TPR" evidence="3">
    <location>
        <begin position="271"/>
        <end position="304"/>
    </location>
</feature>
<dbReference type="SMART" id="SM00028">
    <property type="entry name" value="TPR"/>
    <property type="match status" value="5"/>
</dbReference>
<evidence type="ECO:0000313" key="6">
    <source>
        <dbReference type="EMBL" id="OMJ80596.1"/>
    </source>
</evidence>
<dbReference type="PANTHER" id="PTHR45188">
    <property type="entry name" value="DNAJ PROTEIN P58IPK HOMOLOG"/>
    <property type="match status" value="1"/>
</dbReference>
<dbReference type="OrthoDB" id="765884at2759"/>
<gene>
    <name evidence="6" type="ORF">SteCoe_19140</name>
</gene>
<sequence>MATSAEEFKNRGNLAFKEQNYEQAIEFYTESIKLNSHESNYFSNRALAYLRLKKYRDSLNDCLKALSINPDNIKAILHASKCYIAYGELNQSYDLLAKARSMRQGDTDILEAFNLLESIRVNMSKYKESMDKEQYYQALYHLDKVEEFVTEQPELMIKKLEIVILSGNTDRASSMASSMLRSYANNPEFLVLKGRLHYYSGAQEVAKKHFMEALRLDPDYQPAKNMVRKMRDMDKLKDEANRLFSSGDNLGAIEAYTKLLLEDPANKTYNATVYSNRAAAYMKEKDYVTALTDVNSSIKLNPDFTKAYMRRGNIYTYLGKYQEAYADYETVRERDPHYPELEQSIRLTKLEEKKSKRKNYYKILGVEQNTTQHDIKKAYKRAALQWHPDKNSETEERRQLAEKTFKDIGEAYSILSNPEKRSRYDQGEDISEIEGNGGGQDPSEVFRMFFGGGGGGFKQSFRFG</sequence>
<feature type="repeat" description="TPR" evidence="3">
    <location>
        <begin position="5"/>
        <end position="38"/>
    </location>
</feature>
<dbReference type="InterPro" id="IPR001623">
    <property type="entry name" value="DnaJ_domain"/>
</dbReference>
<keyword evidence="2 3" id="KW-0802">TPR repeat</keyword>
<reference evidence="6 7" key="1">
    <citation type="submission" date="2016-11" db="EMBL/GenBank/DDBJ databases">
        <title>The macronuclear genome of Stentor coeruleus: a giant cell with tiny introns.</title>
        <authorList>
            <person name="Slabodnick M."/>
            <person name="Ruby J.G."/>
            <person name="Reiff S.B."/>
            <person name="Swart E.C."/>
            <person name="Gosai S."/>
            <person name="Prabakaran S."/>
            <person name="Witkowska E."/>
            <person name="Larue G.E."/>
            <person name="Fisher S."/>
            <person name="Freeman R.M."/>
            <person name="Gunawardena J."/>
            <person name="Chu W."/>
            <person name="Stover N.A."/>
            <person name="Gregory B.D."/>
            <person name="Nowacki M."/>
            <person name="Derisi J."/>
            <person name="Roy S.W."/>
            <person name="Marshall W.F."/>
            <person name="Sood P."/>
        </authorList>
    </citation>
    <scope>NUCLEOTIDE SEQUENCE [LARGE SCALE GENOMIC DNA]</scope>
    <source>
        <strain evidence="6">WM001</strain>
    </source>
</reference>
<evidence type="ECO:0000256" key="1">
    <source>
        <dbReference type="ARBA" id="ARBA00022737"/>
    </source>
</evidence>
<protein>
    <recommendedName>
        <fullName evidence="5">J domain-containing protein</fullName>
    </recommendedName>
</protein>
<dbReference type="Gene3D" id="1.25.40.10">
    <property type="entry name" value="Tetratricopeptide repeat domain"/>
    <property type="match status" value="1"/>
</dbReference>
<dbReference type="SUPFAM" id="SSF48452">
    <property type="entry name" value="TPR-like"/>
    <property type="match status" value="3"/>
</dbReference>
<feature type="domain" description="J" evidence="5">
    <location>
        <begin position="359"/>
        <end position="428"/>
    </location>
</feature>
<dbReference type="PROSITE" id="PS00636">
    <property type="entry name" value="DNAJ_1"/>
    <property type="match status" value="1"/>
</dbReference>
<dbReference type="InterPro" id="IPR019734">
    <property type="entry name" value="TPR_rpt"/>
</dbReference>
<feature type="repeat" description="TPR" evidence="3">
    <location>
        <begin position="187"/>
        <end position="220"/>
    </location>
</feature>
<dbReference type="Pfam" id="PF00226">
    <property type="entry name" value="DnaJ"/>
    <property type="match status" value="1"/>
</dbReference>
<comment type="caution">
    <text evidence="6">The sequence shown here is derived from an EMBL/GenBank/DDBJ whole genome shotgun (WGS) entry which is preliminary data.</text>
</comment>
<evidence type="ECO:0000259" key="5">
    <source>
        <dbReference type="PROSITE" id="PS50076"/>
    </source>
</evidence>
<dbReference type="SUPFAM" id="SSF46565">
    <property type="entry name" value="Chaperone J-domain"/>
    <property type="match status" value="1"/>
</dbReference>
<evidence type="ECO:0000256" key="3">
    <source>
        <dbReference type="PROSITE-ProRule" id="PRU00339"/>
    </source>
</evidence>
<dbReference type="EMBL" id="MPUH01000417">
    <property type="protein sequence ID" value="OMJ80596.1"/>
    <property type="molecule type" value="Genomic_DNA"/>
</dbReference>
<evidence type="ECO:0000256" key="2">
    <source>
        <dbReference type="ARBA" id="ARBA00022803"/>
    </source>
</evidence>
<dbReference type="Gene3D" id="1.10.287.110">
    <property type="entry name" value="DnaJ domain"/>
    <property type="match status" value="1"/>
</dbReference>
<dbReference type="AlphaFoldDB" id="A0A1R2BV18"/>
<evidence type="ECO:0000256" key="4">
    <source>
        <dbReference type="SAM" id="MobiDB-lite"/>
    </source>
</evidence>
<proteinExistence type="predicted"/>
<feature type="repeat" description="TPR" evidence="3">
    <location>
        <begin position="39"/>
        <end position="72"/>
    </location>
</feature>
<dbReference type="Pfam" id="PF00515">
    <property type="entry name" value="TPR_1"/>
    <property type="match status" value="3"/>
</dbReference>
<dbReference type="InterPro" id="IPR036869">
    <property type="entry name" value="J_dom_sf"/>
</dbReference>
<dbReference type="Proteomes" id="UP000187209">
    <property type="component" value="Unassembled WGS sequence"/>
</dbReference>
<dbReference type="InterPro" id="IPR018253">
    <property type="entry name" value="DnaJ_domain_CS"/>
</dbReference>
<keyword evidence="1" id="KW-0677">Repeat</keyword>
<feature type="repeat" description="TPR" evidence="3">
    <location>
        <begin position="305"/>
        <end position="338"/>
    </location>
</feature>
<accession>A0A1R2BV18</accession>
<dbReference type="Pfam" id="PF13181">
    <property type="entry name" value="TPR_8"/>
    <property type="match status" value="1"/>
</dbReference>
<dbReference type="CDD" id="cd06257">
    <property type="entry name" value="DnaJ"/>
    <property type="match status" value="1"/>
</dbReference>